<accession>A0A1A5YEK0</accession>
<dbReference type="RefSeq" id="WP_068685399.1">
    <property type="nucleotide sequence ID" value="NZ_LYPA01000067.1"/>
</dbReference>
<name>A0A1A5YEK0_9BACL</name>
<dbReference type="STRING" id="1844972.A7K91_20180"/>
<evidence type="ECO:0008006" key="3">
    <source>
        <dbReference type="Google" id="ProtNLM"/>
    </source>
</evidence>
<sequence length="210" mass="24348">MIQKLIADHYITMDTRFLDGTKIEANANTYSFVWKKSTLRIEAKLKEKVRETLAHIHKLTQQEASEYIVTDPDQLPIKLEEAAVQLEEQVERFTEQMAGTADREKRKVLRQARSTCKQSLKQIQEGFLPRLTKFEQQKACFGDRNSYSKTVLHMWNQAARIGRTLVQAVEQNKLVFGCHLHIVPRLQLPNWRCLLCPCQNGHSGCGLRQR</sequence>
<reference evidence="1 2" key="1">
    <citation type="submission" date="2016-05" db="EMBL/GenBank/DDBJ databases">
        <title>Paenibacillus oryzae. sp. nov., isolated from the rice root.</title>
        <authorList>
            <person name="Zhang J."/>
            <person name="Zhang X."/>
        </authorList>
    </citation>
    <scope>NUCLEOTIDE SEQUENCE [LARGE SCALE GENOMIC DNA]</scope>
    <source>
        <strain evidence="1 2">1DrF-4</strain>
    </source>
</reference>
<comment type="caution">
    <text evidence="1">The sequence shown here is derived from an EMBL/GenBank/DDBJ whole genome shotgun (WGS) entry which is preliminary data.</text>
</comment>
<organism evidence="1 2">
    <name type="scientific">Paenibacillus oryzae</name>
    <dbReference type="NCBI Taxonomy" id="1844972"/>
    <lineage>
        <taxon>Bacteria</taxon>
        <taxon>Bacillati</taxon>
        <taxon>Bacillota</taxon>
        <taxon>Bacilli</taxon>
        <taxon>Bacillales</taxon>
        <taxon>Paenibacillaceae</taxon>
        <taxon>Paenibacillus</taxon>
    </lineage>
</organism>
<proteinExistence type="predicted"/>
<protein>
    <recommendedName>
        <fullName evidence="3">Transposase</fullName>
    </recommendedName>
</protein>
<dbReference type="AlphaFoldDB" id="A0A1A5YEK0"/>
<keyword evidence="2" id="KW-1185">Reference proteome</keyword>
<evidence type="ECO:0000313" key="2">
    <source>
        <dbReference type="Proteomes" id="UP000092024"/>
    </source>
</evidence>
<dbReference type="Proteomes" id="UP000092024">
    <property type="component" value="Unassembled WGS sequence"/>
</dbReference>
<gene>
    <name evidence="1" type="ORF">A7K91_20180</name>
</gene>
<dbReference type="EMBL" id="LYPA01000067">
    <property type="protein sequence ID" value="OBR64013.1"/>
    <property type="molecule type" value="Genomic_DNA"/>
</dbReference>
<evidence type="ECO:0000313" key="1">
    <source>
        <dbReference type="EMBL" id="OBR64013.1"/>
    </source>
</evidence>